<proteinExistence type="predicted"/>
<protein>
    <submittedName>
        <fullName evidence="1">Uncharacterized protein</fullName>
    </submittedName>
</protein>
<evidence type="ECO:0000313" key="1">
    <source>
        <dbReference type="EMBL" id="JAH93565.1"/>
    </source>
</evidence>
<reference evidence="1" key="2">
    <citation type="journal article" date="2015" name="Fish Shellfish Immunol.">
        <title>Early steps in the European eel (Anguilla anguilla)-Vibrio vulnificus interaction in the gills: Role of the RtxA13 toxin.</title>
        <authorList>
            <person name="Callol A."/>
            <person name="Pajuelo D."/>
            <person name="Ebbesson L."/>
            <person name="Teles M."/>
            <person name="MacKenzie S."/>
            <person name="Amaro C."/>
        </authorList>
    </citation>
    <scope>NUCLEOTIDE SEQUENCE</scope>
</reference>
<dbReference type="AlphaFoldDB" id="A0A0E9WVG8"/>
<dbReference type="EMBL" id="GBXM01015012">
    <property type="protein sequence ID" value="JAH93565.1"/>
    <property type="molecule type" value="Transcribed_RNA"/>
</dbReference>
<accession>A0A0E9WVG8</accession>
<reference evidence="1" key="1">
    <citation type="submission" date="2014-11" db="EMBL/GenBank/DDBJ databases">
        <authorList>
            <person name="Amaro Gonzalez C."/>
        </authorList>
    </citation>
    <scope>NUCLEOTIDE SEQUENCE</scope>
</reference>
<sequence length="56" mass="6446">MLATLIVILHTHPHLTYPLHINDLKMHITLVTPLNVPFPPNFCHSHLFTVMHSEVL</sequence>
<name>A0A0E9WVG8_ANGAN</name>
<organism evidence="1">
    <name type="scientific">Anguilla anguilla</name>
    <name type="common">European freshwater eel</name>
    <name type="synonym">Muraena anguilla</name>
    <dbReference type="NCBI Taxonomy" id="7936"/>
    <lineage>
        <taxon>Eukaryota</taxon>
        <taxon>Metazoa</taxon>
        <taxon>Chordata</taxon>
        <taxon>Craniata</taxon>
        <taxon>Vertebrata</taxon>
        <taxon>Euteleostomi</taxon>
        <taxon>Actinopterygii</taxon>
        <taxon>Neopterygii</taxon>
        <taxon>Teleostei</taxon>
        <taxon>Anguilliformes</taxon>
        <taxon>Anguillidae</taxon>
        <taxon>Anguilla</taxon>
    </lineage>
</organism>